<reference evidence="1" key="1">
    <citation type="submission" date="2025-08" db="UniProtKB">
        <authorList>
            <consortium name="Ensembl"/>
        </authorList>
    </citation>
    <scope>IDENTIFICATION</scope>
</reference>
<dbReference type="GO" id="GO:0005737">
    <property type="term" value="C:cytoplasm"/>
    <property type="evidence" value="ECO:0007669"/>
    <property type="project" value="TreeGrafter"/>
</dbReference>
<evidence type="ECO:0000313" key="1">
    <source>
        <dbReference type="Ensembl" id="ENSPTXP00000014172.1"/>
    </source>
</evidence>
<sequence length="133" mass="15290">MQPNMQFMARLRVSKWDIRNKIWDYMEANNLADFPRPVHHRIPNFKGSFQTGVSIKSWDGFGQAREVKVDPDKPLEGIRLSVLQVNKFSLLDKTRPESSLVSSQRHPSNPGVFKLDSFKTCGLQLPDFLLQSC</sequence>
<dbReference type="PANTHER" id="PTHR13017:SF0">
    <property type="entry name" value="METHENYLTETRAHYDROFOLATE SYNTHASE DOMAIN-CONTAINING PROTEIN"/>
    <property type="match status" value="1"/>
</dbReference>
<proteinExistence type="predicted"/>
<protein>
    <recommendedName>
        <fullName evidence="3">Methenyltetrahydrofolate synthetase domain containing</fullName>
    </recommendedName>
</protein>
<dbReference type="InterPro" id="IPR002698">
    <property type="entry name" value="FTHF_cligase"/>
</dbReference>
<organism evidence="1 2">
    <name type="scientific">Pseudonaja textilis</name>
    <name type="common">Eastern brown snake</name>
    <dbReference type="NCBI Taxonomy" id="8673"/>
    <lineage>
        <taxon>Eukaryota</taxon>
        <taxon>Metazoa</taxon>
        <taxon>Chordata</taxon>
        <taxon>Craniata</taxon>
        <taxon>Vertebrata</taxon>
        <taxon>Euteleostomi</taxon>
        <taxon>Lepidosauria</taxon>
        <taxon>Squamata</taxon>
        <taxon>Bifurcata</taxon>
        <taxon>Unidentata</taxon>
        <taxon>Episquamata</taxon>
        <taxon>Toxicofera</taxon>
        <taxon>Serpentes</taxon>
        <taxon>Colubroidea</taxon>
        <taxon>Elapidae</taxon>
        <taxon>Hydrophiinae</taxon>
        <taxon>Pseudonaja</taxon>
    </lineage>
</organism>
<evidence type="ECO:0008006" key="3">
    <source>
        <dbReference type="Google" id="ProtNLM"/>
    </source>
</evidence>
<name>A0A670YQY6_PSETE</name>
<dbReference type="Ensembl" id="ENSPTXT00000014621.1">
    <property type="protein sequence ID" value="ENSPTXP00000014172.1"/>
    <property type="gene ID" value="ENSPTXG00000009837.1"/>
</dbReference>
<dbReference type="AlphaFoldDB" id="A0A670YQY6"/>
<dbReference type="GeneTree" id="ENSGT00390000011730"/>
<reference evidence="1" key="2">
    <citation type="submission" date="2025-09" db="UniProtKB">
        <authorList>
            <consortium name="Ensembl"/>
        </authorList>
    </citation>
    <scope>IDENTIFICATION</scope>
</reference>
<evidence type="ECO:0000313" key="2">
    <source>
        <dbReference type="Proteomes" id="UP000472273"/>
    </source>
</evidence>
<accession>A0A670YQY6</accession>
<keyword evidence="2" id="KW-1185">Reference proteome</keyword>
<dbReference type="Proteomes" id="UP000472273">
    <property type="component" value="Unplaced"/>
</dbReference>
<dbReference type="PANTHER" id="PTHR13017">
    <property type="entry name" value="5-FORMYLTETRAHYDROFOLATE CYCLO-LIGASE-RELATED"/>
    <property type="match status" value="1"/>
</dbReference>